<sequence>MLNKIVTEQCRRGVQSILTICLFILNIIISRICYRLMFLNIGHSPPQHRWRVHWISISKKTWLFASKITRCTLHLCL</sequence>
<dbReference type="AlphaFoldDB" id="A0A974DTE5"/>
<evidence type="ECO:0000313" key="3">
    <source>
        <dbReference type="Proteomes" id="UP000694892"/>
    </source>
</evidence>
<keyword evidence="1" id="KW-0812">Transmembrane</keyword>
<protein>
    <submittedName>
        <fullName evidence="2">Uncharacterized protein</fullName>
    </submittedName>
</protein>
<dbReference type="EMBL" id="CM004467">
    <property type="protein sequence ID" value="OCT97150.1"/>
    <property type="molecule type" value="Genomic_DNA"/>
</dbReference>
<evidence type="ECO:0000313" key="2">
    <source>
        <dbReference type="EMBL" id="OCT97150.1"/>
    </source>
</evidence>
<proteinExistence type="predicted"/>
<keyword evidence="1" id="KW-0472">Membrane</keyword>
<evidence type="ECO:0000256" key="1">
    <source>
        <dbReference type="SAM" id="Phobius"/>
    </source>
</evidence>
<keyword evidence="1" id="KW-1133">Transmembrane helix</keyword>
<gene>
    <name evidence="2" type="ORF">XELAEV_18009373mg</name>
</gene>
<name>A0A974DTE5_XENLA</name>
<feature type="transmembrane region" description="Helical" evidence="1">
    <location>
        <begin position="12"/>
        <end position="34"/>
    </location>
</feature>
<dbReference type="Proteomes" id="UP000694892">
    <property type="component" value="Chromosome 1S"/>
</dbReference>
<organism evidence="2 3">
    <name type="scientific">Xenopus laevis</name>
    <name type="common">African clawed frog</name>
    <dbReference type="NCBI Taxonomy" id="8355"/>
    <lineage>
        <taxon>Eukaryota</taxon>
        <taxon>Metazoa</taxon>
        <taxon>Chordata</taxon>
        <taxon>Craniata</taxon>
        <taxon>Vertebrata</taxon>
        <taxon>Euteleostomi</taxon>
        <taxon>Amphibia</taxon>
        <taxon>Batrachia</taxon>
        <taxon>Anura</taxon>
        <taxon>Pipoidea</taxon>
        <taxon>Pipidae</taxon>
        <taxon>Xenopodinae</taxon>
        <taxon>Xenopus</taxon>
        <taxon>Xenopus</taxon>
    </lineage>
</organism>
<reference evidence="3" key="1">
    <citation type="journal article" date="2016" name="Nature">
        <title>Genome evolution in the allotetraploid frog Xenopus laevis.</title>
        <authorList>
            <person name="Session A.M."/>
            <person name="Uno Y."/>
            <person name="Kwon T."/>
            <person name="Chapman J.A."/>
            <person name="Toyoda A."/>
            <person name="Takahashi S."/>
            <person name="Fukui A."/>
            <person name="Hikosaka A."/>
            <person name="Suzuki A."/>
            <person name="Kondo M."/>
            <person name="van Heeringen S.J."/>
            <person name="Quigley I."/>
            <person name="Heinz S."/>
            <person name="Ogino H."/>
            <person name="Ochi H."/>
            <person name="Hellsten U."/>
            <person name="Lyons J.B."/>
            <person name="Simakov O."/>
            <person name="Putnam N."/>
            <person name="Stites J."/>
            <person name="Kuroki Y."/>
            <person name="Tanaka T."/>
            <person name="Michiue T."/>
            <person name="Watanabe M."/>
            <person name="Bogdanovic O."/>
            <person name="Lister R."/>
            <person name="Georgiou G."/>
            <person name="Paranjpe S.S."/>
            <person name="van Kruijsbergen I."/>
            <person name="Shu S."/>
            <person name="Carlson J."/>
            <person name="Kinoshita T."/>
            <person name="Ohta Y."/>
            <person name="Mawaribuchi S."/>
            <person name="Jenkins J."/>
            <person name="Grimwood J."/>
            <person name="Schmutz J."/>
            <person name="Mitros T."/>
            <person name="Mozaffari S.V."/>
            <person name="Suzuki Y."/>
            <person name="Haramoto Y."/>
            <person name="Yamamoto T.S."/>
            <person name="Takagi C."/>
            <person name="Heald R."/>
            <person name="Miller K."/>
            <person name="Haudenschild C."/>
            <person name="Kitzman J."/>
            <person name="Nakayama T."/>
            <person name="Izutsu Y."/>
            <person name="Robert J."/>
            <person name="Fortriede J."/>
            <person name="Burns K."/>
            <person name="Lotay V."/>
            <person name="Karimi K."/>
            <person name="Yasuoka Y."/>
            <person name="Dichmann D.S."/>
            <person name="Flajnik M.F."/>
            <person name="Houston D.W."/>
            <person name="Shendure J."/>
            <person name="DuPasquier L."/>
            <person name="Vize P.D."/>
            <person name="Zorn A.M."/>
            <person name="Ito M."/>
            <person name="Marcotte E.M."/>
            <person name="Wallingford J.B."/>
            <person name="Ito Y."/>
            <person name="Asashima M."/>
            <person name="Ueno N."/>
            <person name="Matsuda Y."/>
            <person name="Veenstra G.J."/>
            <person name="Fujiyama A."/>
            <person name="Harland R.M."/>
            <person name="Taira M."/>
            <person name="Rokhsar D.S."/>
        </authorList>
    </citation>
    <scope>NUCLEOTIDE SEQUENCE [LARGE SCALE GENOMIC DNA]</scope>
    <source>
        <strain evidence="3">J</strain>
    </source>
</reference>
<accession>A0A974DTE5</accession>